<comment type="caution">
    <text evidence="2">The sequence shown here is derived from an EMBL/GenBank/DDBJ whole genome shotgun (WGS) entry which is preliminary data.</text>
</comment>
<evidence type="ECO:0000313" key="2">
    <source>
        <dbReference type="EMBL" id="PKK55621.1"/>
    </source>
</evidence>
<dbReference type="InterPro" id="IPR015940">
    <property type="entry name" value="UBA"/>
</dbReference>
<reference evidence="2 3" key="2">
    <citation type="submission" date="2017-10" db="EMBL/GenBank/DDBJ databases">
        <title>Extensive intraspecific genome diversity in a model arbuscular mycorrhizal fungus.</title>
        <authorList>
            <person name="Chen E.C.H."/>
            <person name="Morin E."/>
            <person name="Baudet D."/>
            <person name="Noel J."/>
            <person name="Ndikumana S."/>
            <person name="Charron P."/>
            <person name="St-Onge C."/>
            <person name="Giorgi J."/>
            <person name="Grigoriev I.V."/>
            <person name="Roux C."/>
            <person name="Martin F.M."/>
            <person name="Corradi N."/>
        </authorList>
    </citation>
    <scope>NUCLEOTIDE SEQUENCE [LARGE SCALE GENOMIC DNA]</scope>
    <source>
        <strain evidence="2 3">C2</strain>
    </source>
</reference>
<evidence type="ECO:0000313" key="3">
    <source>
        <dbReference type="Proteomes" id="UP000233469"/>
    </source>
</evidence>
<feature type="non-terminal residue" evidence="2">
    <location>
        <position position="1"/>
    </location>
</feature>
<gene>
    <name evidence="2" type="ORF">RhiirC2_801938</name>
</gene>
<dbReference type="InterPro" id="IPR009060">
    <property type="entry name" value="UBA-like_sf"/>
</dbReference>
<proteinExistence type="predicted"/>
<dbReference type="SUPFAM" id="SSF46934">
    <property type="entry name" value="UBA-like"/>
    <property type="match status" value="1"/>
</dbReference>
<organism evidence="2 3">
    <name type="scientific">Rhizophagus irregularis</name>
    <dbReference type="NCBI Taxonomy" id="588596"/>
    <lineage>
        <taxon>Eukaryota</taxon>
        <taxon>Fungi</taxon>
        <taxon>Fungi incertae sedis</taxon>
        <taxon>Mucoromycota</taxon>
        <taxon>Glomeromycotina</taxon>
        <taxon>Glomeromycetes</taxon>
        <taxon>Glomerales</taxon>
        <taxon>Glomeraceae</taxon>
        <taxon>Rhizophagus</taxon>
    </lineage>
</organism>
<accession>A0A2N1M1V7</accession>
<dbReference type="Gene3D" id="1.10.8.10">
    <property type="entry name" value="DNA helicase RuvA subunit, C-terminal domain"/>
    <property type="match status" value="1"/>
</dbReference>
<evidence type="ECO:0000259" key="1">
    <source>
        <dbReference type="PROSITE" id="PS50030"/>
    </source>
</evidence>
<dbReference type="AlphaFoldDB" id="A0A2N1M1V7"/>
<name>A0A2N1M1V7_9GLOM</name>
<reference evidence="2 3" key="1">
    <citation type="submission" date="2016-04" db="EMBL/GenBank/DDBJ databases">
        <title>Genome analyses suggest a sexual origin of heterokaryosis in a supposedly ancient asexual fungus.</title>
        <authorList>
            <person name="Ropars J."/>
            <person name="Sedzielewska K."/>
            <person name="Noel J."/>
            <person name="Charron P."/>
            <person name="Farinelli L."/>
            <person name="Marton T."/>
            <person name="Kruger M."/>
            <person name="Pelin A."/>
            <person name="Brachmann A."/>
            <person name="Corradi N."/>
        </authorList>
    </citation>
    <scope>NUCLEOTIDE SEQUENCE [LARGE SCALE GENOMIC DNA]</scope>
    <source>
        <strain evidence="2 3">C2</strain>
    </source>
</reference>
<sequence>IIPPPPLRKRTAPPLFRNKSINSINSLETTFNNLDYSEDYQGIQNVQRSLPAELGQVISVHHQEILSIFEKMGFNNKEENLKALKEFDGDMEKITYFI</sequence>
<dbReference type="EMBL" id="LLXL01007201">
    <property type="protein sequence ID" value="PKK55621.1"/>
    <property type="molecule type" value="Genomic_DNA"/>
</dbReference>
<dbReference type="VEuPathDB" id="FungiDB:FUN_002771"/>
<dbReference type="Proteomes" id="UP000233469">
    <property type="component" value="Unassembled WGS sequence"/>
</dbReference>
<dbReference type="VEuPathDB" id="FungiDB:RhiirFUN_002836"/>
<protein>
    <recommendedName>
        <fullName evidence="1">UBA domain-containing protein</fullName>
    </recommendedName>
</protein>
<dbReference type="PROSITE" id="PS50030">
    <property type="entry name" value="UBA"/>
    <property type="match status" value="1"/>
</dbReference>
<feature type="domain" description="UBA" evidence="1">
    <location>
        <begin position="59"/>
        <end position="98"/>
    </location>
</feature>